<evidence type="ECO:0000256" key="1">
    <source>
        <dbReference type="ARBA" id="ARBA00004651"/>
    </source>
</evidence>
<keyword evidence="6" id="KW-0029">Amino-acid transport</keyword>
<accession>A0ABS2GLU3</accession>
<sequence length="227" mass="24765">METLLEKYLTPDNITFMLQAAVVSVVIAALALTFGLCLGILGAAGRISKNKVAHGIATFYVETIRGTPMMLQILFFYLGVPSIVRSITGNPFNPSVYLIGVVALSINSGAYTTELIRSAIQAVDAGQWEASRTLGLGYRQMMRFIILPQAFKRIIPPLVSEFITLIKDSSLLSTIGVVELLQSAKTIGTYTYNYVPPLLMASVVYLALTLTISRFSSKLEERMALSD</sequence>
<evidence type="ECO:0000313" key="12">
    <source>
        <dbReference type="Proteomes" id="UP000724149"/>
    </source>
</evidence>
<evidence type="ECO:0000256" key="5">
    <source>
        <dbReference type="ARBA" id="ARBA00022692"/>
    </source>
</evidence>
<dbReference type="Gene3D" id="1.10.3720.10">
    <property type="entry name" value="MetI-like"/>
    <property type="match status" value="1"/>
</dbReference>
<dbReference type="NCBIfam" id="TIGR01726">
    <property type="entry name" value="HEQRo_perm_3TM"/>
    <property type="match status" value="1"/>
</dbReference>
<evidence type="ECO:0000256" key="9">
    <source>
        <dbReference type="RuleBase" id="RU363032"/>
    </source>
</evidence>
<gene>
    <name evidence="11" type="ORF">H9X81_02235</name>
</gene>
<dbReference type="InterPro" id="IPR010065">
    <property type="entry name" value="AA_ABC_transptr_permease_3TM"/>
</dbReference>
<dbReference type="PROSITE" id="PS50928">
    <property type="entry name" value="ABC_TM1"/>
    <property type="match status" value="1"/>
</dbReference>
<dbReference type="Pfam" id="PF00528">
    <property type="entry name" value="BPD_transp_1"/>
    <property type="match status" value="1"/>
</dbReference>
<dbReference type="EMBL" id="JACSNR010000001">
    <property type="protein sequence ID" value="MBM6922514.1"/>
    <property type="molecule type" value="Genomic_DNA"/>
</dbReference>
<proteinExistence type="inferred from homology"/>
<keyword evidence="5 9" id="KW-0812">Transmembrane</keyword>
<keyword evidence="7 9" id="KW-1133">Transmembrane helix</keyword>
<organism evidence="11 12">
    <name type="scientific">Hydrogenoanaerobacterium saccharovorans</name>
    <dbReference type="NCBI Taxonomy" id="474960"/>
    <lineage>
        <taxon>Bacteria</taxon>
        <taxon>Bacillati</taxon>
        <taxon>Bacillota</taxon>
        <taxon>Clostridia</taxon>
        <taxon>Eubacteriales</taxon>
        <taxon>Oscillospiraceae</taxon>
        <taxon>Hydrogenoanaerobacterium</taxon>
    </lineage>
</organism>
<keyword evidence="4" id="KW-1003">Cell membrane</keyword>
<dbReference type="PANTHER" id="PTHR30614:SF20">
    <property type="entry name" value="GLUTAMINE TRANSPORT SYSTEM PERMEASE PROTEIN GLNP"/>
    <property type="match status" value="1"/>
</dbReference>
<keyword evidence="12" id="KW-1185">Reference proteome</keyword>
<feature type="transmembrane region" description="Helical" evidence="9">
    <location>
        <begin position="194"/>
        <end position="213"/>
    </location>
</feature>
<evidence type="ECO:0000256" key="2">
    <source>
        <dbReference type="ARBA" id="ARBA00010072"/>
    </source>
</evidence>
<evidence type="ECO:0000256" key="3">
    <source>
        <dbReference type="ARBA" id="ARBA00022448"/>
    </source>
</evidence>
<keyword evidence="3 9" id="KW-0813">Transport</keyword>
<dbReference type="Proteomes" id="UP000724149">
    <property type="component" value="Unassembled WGS sequence"/>
</dbReference>
<dbReference type="PANTHER" id="PTHR30614">
    <property type="entry name" value="MEMBRANE COMPONENT OF AMINO ACID ABC TRANSPORTER"/>
    <property type="match status" value="1"/>
</dbReference>
<dbReference type="InterPro" id="IPR035906">
    <property type="entry name" value="MetI-like_sf"/>
</dbReference>
<protein>
    <submittedName>
        <fullName evidence="11">Amino acid ABC transporter permease</fullName>
    </submittedName>
</protein>
<dbReference type="InterPro" id="IPR000515">
    <property type="entry name" value="MetI-like"/>
</dbReference>
<dbReference type="InterPro" id="IPR043429">
    <property type="entry name" value="ArtM/GltK/GlnP/TcyL/YhdX-like"/>
</dbReference>
<evidence type="ECO:0000256" key="7">
    <source>
        <dbReference type="ARBA" id="ARBA00022989"/>
    </source>
</evidence>
<dbReference type="RefSeq" id="WP_177502534.1">
    <property type="nucleotide sequence ID" value="NZ_JACSNR010000001.1"/>
</dbReference>
<evidence type="ECO:0000313" key="11">
    <source>
        <dbReference type="EMBL" id="MBM6922514.1"/>
    </source>
</evidence>
<comment type="caution">
    <text evidence="11">The sequence shown here is derived from an EMBL/GenBank/DDBJ whole genome shotgun (WGS) entry which is preliminary data.</text>
</comment>
<evidence type="ECO:0000256" key="6">
    <source>
        <dbReference type="ARBA" id="ARBA00022970"/>
    </source>
</evidence>
<dbReference type="SUPFAM" id="SSF161098">
    <property type="entry name" value="MetI-like"/>
    <property type="match status" value="1"/>
</dbReference>
<reference evidence="11 12" key="1">
    <citation type="journal article" date="2021" name="Sci. Rep.">
        <title>The distribution of antibiotic resistance genes in chicken gut microbiota commensals.</title>
        <authorList>
            <person name="Juricova H."/>
            <person name="Matiasovicova J."/>
            <person name="Kubasova T."/>
            <person name="Cejkova D."/>
            <person name="Rychlik I."/>
        </authorList>
    </citation>
    <scope>NUCLEOTIDE SEQUENCE [LARGE SCALE GENOMIC DNA]</scope>
    <source>
        <strain evidence="11 12">An564</strain>
    </source>
</reference>
<comment type="similarity">
    <text evidence="2">Belongs to the binding-protein-dependent transport system permease family. HisMQ subfamily.</text>
</comment>
<name>A0ABS2GLU3_9FIRM</name>
<evidence type="ECO:0000256" key="8">
    <source>
        <dbReference type="ARBA" id="ARBA00023136"/>
    </source>
</evidence>
<evidence type="ECO:0000259" key="10">
    <source>
        <dbReference type="PROSITE" id="PS50928"/>
    </source>
</evidence>
<comment type="subcellular location">
    <subcellularLocation>
        <location evidence="1 9">Cell membrane</location>
        <topology evidence="1 9">Multi-pass membrane protein</topology>
    </subcellularLocation>
</comment>
<feature type="transmembrane region" description="Helical" evidence="9">
    <location>
        <begin position="20"/>
        <end position="41"/>
    </location>
</feature>
<dbReference type="CDD" id="cd06261">
    <property type="entry name" value="TM_PBP2"/>
    <property type="match status" value="1"/>
</dbReference>
<feature type="domain" description="ABC transmembrane type-1" evidence="10">
    <location>
        <begin position="17"/>
        <end position="216"/>
    </location>
</feature>
<evidence type="ECO:0000256" key="4">
    <source>
        <dbReference type="ARBA" id="ARBA00022475"/>
    </source>
</evidence>
<keyword evidence="8 9" id="KW-0472">Membrane</keyword>